<evidence type="ECO:0000256" key="2">
    <source>
        <dbReference type="ARBA" id="ARBA00022618"/>
    </source>
</evidence>
<keyword evidence="3 5" id="KW-0195">Cyclin</keyword>
<dbReference type="GO" id="GO:0044772">
    <property type="term" value="P:mitotic cell cycle phase transition"/>
    <property type="evidence" value="ECO:0007669"/>
    <property type="project" value="UniProtKB-ARBA"/>
</dbReference>
<protein>
    <recommendedName>
        <fullName evidence="6">Cyclin-like domain-containing protein</fullName>
    </recommendedName>
</protein>
<name>A0A1L0CQP6_9ASCO</name>
<dbReference type="GO" id="GO:0051301">
    <property type="term" value="P:cell division"/>
    <property type="evidence" value="ECO:0007669"/>
    <property type="project" value="UniProtKB-KW"/>
</dbReference>
<gene>
    <name evidence="7" type="ORF">HGUI_03025</name>
</gene>
<dbReference type="InterPro" id="IPR006671">
    <property type="entry name" value="Cyclin_N"/>
</dbReference>
<dbReference type="Proteomes" id="UP000183365">
    <property type="component" value="Unassembled WGS sequence"/>
</dbReference>
<dbReference type="InterPro" id="IPR036915">
    <property type="entry name" value="Cyclin-like_sf"/>
</dbReference>
<dbReference type="GO" id="GO:0051726">
    <property type="term" value="P:regulation of cell cycle"/>
    <property type="evidence" value="ECO:0007669"/>
    <property type="project" value="UniProtKB-ARBA"/>
</dbReference>
<evidence type="ECO:0000259" key="6">
    <source>
        <dbReference type="SMART" id="SM00385"/>
    </source>
</evidence>
<evidence type="ECO:0000256" key="5">
    <source>
        <dbReference type="RuleBase" id="RU000383"/>
    </source>
</evidence>
<comment type="similarity">
    <text evidence="1 5">Belongs to the cyclin family.</text>
</comment>
<sequence>MYKKVIYPTKLIDNEKLQFSITLKEYSNSINDTIKGINNISFIRNFNSILKQQPEISNSFINPNLRTRLLNLLIILQNLKNFTQQTLHHTIYLFDYYCSKRILYEKHYTLLFLTCLLVSCKYNDKKNRTPEISELVRLSNEGNFIKFEENKTNKNEEIDKSMFQQMEKHLLITIDWNLSFWSIEDGLQCICTFLKTILNEDFKNTGDCLKSRNINKVLLLTYQISSFLGELTLTTQDFTQIPSDVISYVSTLLALSIININNIINDDYCKIMIEMLLDTDNIEDFPIKRLHTHNQDTILKCLHLFLNIIFDMNTKEFNYENVMQDKVNRKYGIFLQKYSQIQILEKLEMFKEFNKTAFYKLIYLTNLDSHADDVDEALVKVQILHVSQFLLGLSI</sequence>
<accession>A0A1L0CQP6</accession>
<dbReference type="InterPro" id="IPR013763">
    <property type="entry name" value="Cyclin-like_dom"/>
</dbReference>
<dbReference type="FunFam" id="1.10.472.10:FF:000010">
    <property type="entry name" value="G1/S-specific cyclin Cln1"/>
    <property type="match status" value="1"/>
</dbReference>
<dbReference type="GO" id="GO:0044843">
    <property type="term" value="P:cell cycle G1/S phase transition"/>
    <property type="evidence" value="ECO:0007669"/>
    <property type="project" value="UniProtKB-ARBA"/>
</dbReference>
<evidence type="ECO:0000313" key="8">
    <source>
        <dbReference type="Proteomes" id="UP000183365"/>
    </source>
</evidence>
<keyword evidence="2" id="KW-0132">Cell division</keyword>
<organism evidence="7 8">
    <name type="scientific">Hanseniaspora guilliermondii</name>
    <dbReference type="NCBI Taxonomy" id="56406"/>
    <lineage>
        <taxon>Eukaryota</taxon>
        <taxon>Fungi</taxon>
        <taxon>Dikarya</taxon>
        <taxon>Ascomycota</taxon>
        <taxon>Saccharomycotina</taxon>
        <taxon>Saccharomycetes</taxon>
        <taxon>Saccharomycodales</taxon>
        <taxon>Saccharomycodaceae</taxon>
        <taxon>Hanseniaspora</taxon>
    </lineage>
</organism>
<keyword evidence="8" id="KW-1185">Reference proteome</keyword>
<proteinExistence type="inferred from homology"/>
<dbReference type="Pfam" id="PF00134">
    <property type="entry name" value="Cyclin_N"/>
    <property type="match status" value="1"/>
</dbReference>
<keyword evidence="4" id="KW-0131">Cell cycle</keyword>
<dbReference type="VEuPathDB" id="FungiDB:HGUI_03025"/>
<evidence type="ECO:0000256" key="4">
    <source>
        <dbReference type="ARBA" id="ARBA00023306"/>
    </source>
</evidence>
<evidence type="ECO:0000313" key="7">
    <source>
        <dbReference type="EMBL" id="SGZ40825.1"/>
    </source>
</evidence>
<dbReference type="PANTHER" id="PTHR10177">
    <property type="entry name" value="CYCLINS"/>
    <property type="match status" value="1"/>
</dbReference>
<evidence type="ECO:0000256" key="3">
    <source>
        <dbReference type="ARBA" id="ARBA00023127"/>
    </source>
</evidence>
<dbReference type="Gene3D" id="1.10.472.10">
    <property type="entry name" value="Cyclin-like"/>
    <property type="match status" value="1"/>
</dbReference>
<dbReference type="GO" id="GO:0016538">
    <property type="term" value="F:cyclin-dependent protein serine/threonine kinase regulator activity"/>
    <property type="evidence" value="ECO:0007669"/>
    <property type="project" value="UniProtKB-ARBA"/>
</dbReference>
<dbReference type="InterPro" id="IPR039361">
    <property type="entry name" value="Cyclin"/>
</dbReference>
<dbReference type="AlphaFoldDB" id="A0A1L0CQP6"/>
<dbReference type="SMART" id="SM00385">
    <property type="entry name" value="CYCLIN"/>
    <property type="match status" value="1"/>
</dbReference>
<dbReference type="EMBL" id="FQNF01000065">
    <property type="protein sequence ID" value="SGZ40825.1"/>
    <property type="molecule type" value="Genomic_DNA"/>
</dbReference>
<reference evidence="8" key="1">
    <citation type="submission" date="2016-11" db="EMBL/GenBank/DDBJ databases">
        <authorList>
            <person name="Guldener U."/>
        </authorList>
    </citation>
    <scope>NUCLEOTIDE SEQUENCE [LARGE SCALE GENOMIC DNA]</scope>
</reference>
<feature type="domain" description="Cyclin-like" evidence="6">
    <location>
        <begin position="71"/>
        <end position="172"/>
    </location>
</feature>
<evidence type="ECO:0000256" key="1">
    <source>
        <dbReference type="ARBA" id="ARBA00008742"/>
    </source>
</evidence>
<dbReference type="SUPFAM" id="SSF47954">
    <property type="entry name" value="Cyclin-like"/>
    <property type="match status" value="1"/>
</dbReference>
<dbReference type="OrthoDB" id="5590282at2759"/>